<organism evidence="2 3">
    <name type="scientific">Cyclotella cryptica</name>
    <dbReference type="NCBI Taxonomy" id="29204"/>
    <lineage>
        <taxon>Eukaryota</taxon>
        <taxon>Sar</taxon>
        <taxon>Stramenopiles</taxon>
        <taxon>Ochrophyta</taxon>
        <taxon>Bacillariophyta</taxon>
        <taxon>Coscinodiscophyceae</taxon>
        <taxon>Thalassiosirophycidae</taxon>
        <taxon>Stephanodiscales</taxon>
        <taxon>Stephanodiscaceae</taxon>
        <taxon>Cyclotella</taxon>
    </lineage>
</organism>
<evidence type="ECO:0008006" key="4">
    <source>
        <dbReference type="Google" id="ProtNLM"/>
    </source>
</evidence>
<evidence type="ECO:0000313" key="2">
    <source>
        <dbReference type="EMBL" id="KAL3795369.1"/>
    </source>
</evidence>
<dbReference type="SUPFAM" id="SSF55144">
    <property type="entry name" value="LigT-like"/>
    <property type="match status" value="1"/>
</dbReference>
<feature type="region of interest" description="Disordered" evidence="1">
    <location>
        <begin position="96"/>
        <end position="133"/>
    </location>
</feature>
<reference evidence="2 3" key="1">
    <citation type="journal article" date="2020" name="G3 (Bethesda)">
        <title>Improved Reference Genome for Cyclotella cryptica CCMP332, a Model for Cell Wall Morphogenesis, Salinity Adaptation, and Lipid Production in Diatoms (Bacillariophyta).</title>
        <authorList>
            <person name="Roberts W.R."/>
            <person name="Downey K.M."/>
            <person name="Ruck E.C."/>
            <person name="Traller J.C."/>
            <person name="Alverson A.J."/>
        </authorList>
    </citation>
    <scope>NUCLEOTIDE SEQUENCE [LARGE SCALE GENOMIC DNA]</scope>
    <source>
        <strain evidence="2 3">CCMP332</strain>
    </source>
</reference>
<comment type="caution">
    <text evidence="2">The sequence shown here is derived from an EMBL/GenBank/DDBJ whole genome shotgun (WGS) entry which is preliminary data.</text>
</comment>
<dbReference type="InterPro" id="IPR009097">
    <property type="entry name" value="Cyclic_Pdiesterase"/>
</dbReference>
<proteinExistence type="predicted"/>
<dbReference type="Proteomes" id="UP001516023">
    <property type="component" value="Unassembled WGS sequence"/>
</dbReference>
<dbReference type="Gene3D" id="3.90.1140.10">
    <property type="entry name" value="Cyclic phosphodiesterase"/>
    <property type="match status" value="1"/>
</dbReference>
<feature type="compositionally biased region" description="Basic and acidic residues" evidence="1">
    <location>
        <begin position="117"/>
        <end position="133"/>
    </location>
</feature>
<protein>
    <recommendedName>
        <fullName evidence="4">2',3'-cyclic-nucleotide 3'-phosphodiesterase</fullName>
    </recommendedName>
</protein>
<dbReference type="EMBL" id="JABMIG020000072">
    <property type="protein sequence ID" value="KAL3795369.1"/>
    <property type="molecule type" value="Genomic_DNA"/>
</dbReference>
<gene>
    <name evidence="2" type="ORF">HJC23_009542</name>
</gene>
<keyword evidence="3" id="KW-1185">Reference proteome</keyword>
<sequence length="373" mass="41674">MGDTTIPYLRLCRVSWEQTKIKNRDDNGTKKPACLIFLFPSHVVAQATGEVGVLLPSSPVLGWSSELVAPRVPFIVSQRGSSSHLSTLETCTFSNHSGGGASHTDQASTALHHHQFHRQDHATHSPTHNEDRPTAPLRFIFSGYSLWLELKQFNISTDGRGDLSRMVDDAAIKFQTVPIPMPHVTALYGIELEEEDVRRIFREDVRRVLEEKSSERRKKSGFDDSGSRKALWPDLEALGILVDVEYNGVNRGTMDMAWAEVTFATSQEHEALIDALYGLFCSRPIHSSPATPRSIPWVPHLSLCYDNPEGFGPNLSRGAVQKFISEKCPTLKSAIHNNSSCEEVKFSRSVSGISLWQTAGTIDQWKFLDRIDF</sequence>
<evidence type="ECO:0000313" key="3">
    <source>
        <dbReference type="Proteomes" id="UP001516023"/>
    </source>
</evidence>
<evidence type="ECO:0000256" key="1">
    <source>
        <dbReference type="SAM" id="MobiDB-lite"/>
    </source>
</evidence>
<accession>A0ABD3Q4J3</accession>
<dbReference type="AlphaFoldDB" id="A0ABD3Q4J3"/>
<name>A0ABD3Q4J3_9STRA</name>